<keyword evidence="3" id="KW-0808">Transferase</keyword>
<reference evidence="4" key="1">
    <citation type="submission" date="2017-09" db="EMBL/GenBank/DDBJ databases">
        <title>Depth-based differentiation of microbial function through sediment-hosted aquifers and enrichment of novel symbionts in the deep terrestrial subsurface.</title>
        <authorList>
            <person name="Probst A.J."/>
            <person name="Ladd B."/>
            <person name="Jarett J.K."/>
            <person name="Geller-Mcgrath D.E."/>
            <person name="Sieber C.M.K."/>
            <person name="Emerson J.B."/>
            <person name="Anantharaman K."/>
            <person name="Thomas B.C."/>
            <person name="Malmstrom R."/>
            <person name="Stieglmeier M."/>
            <person name="Klingl A."/>
            <person name="Woyke T."/>
            <person name="Ryan C.M."/>
            <person name="Banfield J.F."/>
        </authorList>
    </citation>
    <scope>NUCLEOTIDE SEQUENCE [LARGE SCALE GENOMIC DNA]</scope>
</reference>
<dbReference type="EC" id="2.1.2.9" evidence="1"/>
<dbReference type="PANTHER" id="PTHR11138">
    <property type="entry name" value="METHIONYL-TRNA FORMYLTRANSFERASE"/>
    <property type="match status" value="1"/>
</dbReference>
<dbReference type="GO" id="GO:0005829">
    <property type="term" value="C:cytosol"/>
    <property type="evidence" value="ECO:0007669"/>
    <property type="project" value="TreeGrafter"/>
</dbReference>
<sequence length="180" mass="20103">MKFIFFGTPEFAAIILEKLIQAELMPEAVICNPDKPTGRKQIITPPPVKVLAQKYGLTIYQPKDKNELLEIIKKLQPDLAIVAAFGMLFPKEILAVPKYGFINIHPSLLPKYRGPTPIQTAILNGDEKTGVSLFLIDEKMDHGPILAQRELEFPISNFQFPILSQKLAELGADLLIETLP</sequence>
<dbReference type="EMBL" id="PFKY01000033">
    <property type="protein sequence ID" value="PIY59058.1"/>
    <property type="molecule type" value="Genomic_DNA"/>
</dbReference>
<organism evidence="3 4">
    <name type="scientific">Candidatus Wolfebacteria bacterium CG_4_10_14_0_8_um_filter_39_64</name>
    <dbReference type="NCBI Taxonomy" id="1975063"/>
    <lineage>
        <taxon>Bacteria</taxon>
        <taxon>Candidatus Wolfeibacteriota</taxon>
    </lineage>
</organism>
<evidence type="ECO:0000313" key="3">
    <source>
        <dbReference type="EMBL" id="PIY59058.1"/>
    </source>
</evidence>
<dbReference type="CDD" id="cd08646">
    <property type="entry name" value="FMT_core_Met-tRNA-FMT_N"/>
    <property type="match status" value="1"/>
</dbReference>
<dbReference type="Gene3D" id="3.40.50.12230">
    <property type="match status" value="1"/>
</dbReference>
<proteinExistence type="predicted"/>
<evidence type="ECO:0000259" key="2">
    <source>
        <dbReference type="Pfam" id="PF00551"/>
    </source>
</evidence>
<feature type="non-terminal residue" evidence="3">
    <location>
        <position position="180"/>
    </location>
</feature>
<dbReference type="InterPro" id="IPR041711">
    <property type="entry name" value="Met-tRNA-FMT_N"/>
</dbReference>
<gene>
    <name evidence="3" type="ORF">COY97_00855</name>
</gene>
<comment type="caution">
    <text evidence="3">The sequence shown here is derived from an EMBL/GenBank/DDBJ whole genome shotgun (WGS) entry which is preliminary data.</text>
</comment>
<accession>A0A2M7Q6L8</accession>
<dbReference type="PANTHER" id="PTHR11138:SF5">
    <property type="entry name" value="METHIONYL-TRNA FORMYLTRANSFERASE, MITOCHONDRIAL"/>
    <property type="match status" value="1"/>
</dbReference>
<dbReference type="InterPro" id="IPR036477">
    <property type="entry name" value="Formyl_transf_N_sf"/>
</dbReference>
<dbReference type="AlphaFoldDB" id="A0A2M7Q6L8"/>
<protein>
    <recommendedName>
        <fullName evidence="1">methionyl-tRNA formyltransferase</fullName>
        <ecNumber evidence="1">2.1.2.9</ecNumber>
    </recommendedName>
</protein>
<dbReference type="Pfam" id="PF00551">
    <property type="entry name" value="Formyl_trans_N"/>
    <property type="match status" value="1"/>
</dbReference>
<evidence type="ECO:0000256" key="1">
    <source>
        <dbReference type="ARBA" id="ARBA00012261"/>
    </source>
</evidence>
<dbReference type="InterPro" id="IPR002376">
    <property type="entry name" value="Formyl_transf_N"/>
</dbReference>
<name>A0A2M7Q6L8_9BACT</name>
<dbReference type="SUPFAM" id="SSF53328">
    <property type="entry name" value="Formyltransferase"/>
    <property type="match status" value="1"/>
</dbReference>
<evidence type="ECO:0000313" key="4">
    <source>
        <dbReference type="Proteomes" id="UP000228730"/>
    </source>
</evidence>
<feature type="domain" description="Formyl transferase N-terminal" evidence="2">
    <location>
        <begin position="1"/>
        <end position="178"/>
    </location>
</feature>
<dbReference type="Proteomes" id="UP000228730">
    <property type="component" value="Unassembled WGS sequence"/>
</dbReference>
<dbReference type="GO" id="GO:0004479">
    <property type="term" value="F:methionyl-tRNA formyltransferase activity"/>
    <property type="evidence" value="ECO:0007669"/>
    <property type="project" value="UniProtKB-EC"/>
</dbReference>